<dbReference type="Gene3D" id="1.10.287.950">
    <property type="entry name" value="Methyl-accepting chemotaxis protein"/>
    <property type="match status" value="1"/>
</dbReference>
<dbReference type="InterPro" id="IPR051310">
    <property type="entry name" value="MCP_chemotaxis"/>
</dbReference>
<dbReference type="EMBL" id="CP081135">
    <property type="protein sequence ID" value="UEL46496.1"/>
    <property type="molecule type" value="Genomic_DNA"/>
</dbReference>
<dbReference type="Pfam" id="PF00672">
    <property type="entry name" value="HAMP"/>
    <property type="match status" value="1"/>
</dbReference>
<dbReference type="PRINTS" id="PR00260">
    <property type="entry name" value="CHEMTRNSDUCR"/>
</dbReference>
<dbReference type="GO" id="GO:0004888">
    <property type="term" value="F:transmembrane signaling receptor activity"/>
    <property type="evidence" value="ECO:0007669"/>
    <property type="project" value="InterPro"/>
</dbReference>
<dbReference type="KEGG" id="tem:JW646_12685"/>
<feature type="domain" description="HAMP" evidence="11">
    <location>
        <begin position="319"/>
        <end position="371"/>
    </location>
</feature>
<comment type="subcellular location">
    <subcellularLocation>
        <location evidence="1">Cell membrane</location>
        <topology evidence="1">Multi-pass membrane protein</topology>
    </subcellularLocation>
</comment>
<keyword evidence="13" id="KW-1185">Reference proteome</keyword>
<dbReference type="GO" id="GO:0005886">
    <property type="term" value="C:plasma membrane"/>
    <property type="evidence" value="ECO:0007669"/>
    <property type="project" value="UniProtKB-SubCell"/>
</dbReference>
<accession>A0AAX2ZCG6</accession>
<dbReference type="SMART" id="SM00304">
    <property type="entry name" value="HAMP"/>
    <property type="match status" value="1"/>
</dbReference>
<keyword evidence="5 9" id="KW-1133">Transmembrane helix</keyword>
<dbReference type="PROSITE" id="PS50885">
    <property type="entry name" value="HAMP"/>
    <property type="match status" value="1"/>
</dbReference>
<name>A0AAX2ZCG6_9FIRM</name>
<evidence type="ECO:0000256" key="8">
    <source>
        <dbReference type="PROSITE-ProRule" id="PRU00284"/>
    </source>
</evidence>
<evidence type="ECO:0000256" key="9">
    <source>
        <dbReference type="SAM" id="Phobius"/>
    </source>
</evidence>
<dbReference type="CDD" id="cd06225">
    <property type="entry name" value="HAMP"/>
    <property type="match status" value="1"/>
</dbReference>
<evidence type="ECO:0000256" key="3">
    <source>
        <dbReference type="ARBA" id="ARBA00022500"/>
    </source>
</evidence>
<dbReference type="SMART" id="SM00283">
    <property type="entry name" value="MA"/>
    <property type="match status" value="1"/>
</dbReference>
<proteinExistence type="inferred from homology"/>
<dbReference type="GO" id="GO:0006935">
    <property type="term" value="P:chemotaxis"/>
    <property type="evidence" value="ECO:0007669"/>
    <property type="project" value="UniProtKB-KW"/>
</dbReference>
<feature type="transmembrane region" description="Helical" evidence="9">
    <location>
        <begin position="6"/>
        <end position="28"/>
    </location>
</feature>
<dbReference type="RefSeq" id="WP_228415370.1">
    <property type="nucleotide sequence ID" value="NZ_CP081135.1"/>
</dbReference>
<evidence type="ECO:0000313" key="13">
    <source>
        <dbReference type="Proteomes" id="UP001198983"/>
    </source>
</evidence>
<evidence type="ECO:0000313" key="12">
    <source>
        <dbReference type="EMBL" id="UEL46496.1"/>
    </source>
</evidence>
<feature type="transmembrane region" description="Helical" evidence="9">
    <location>
        <begin position="300"/>
        <end position="318"/>
    </location>
</feature>
<dbReference type="PANTHER" id="PTHR43531:SF11">
    <property type="entry name" value="METHYL-ACCEPTING CHEMOTAXIS PROTEIN 3"/>
    <property type="match status" value="1"/>
</dbReference>
<dbReference type="SUPFAM" id="SSF58104">
    <property type="entry name" value="Methyl-accepting chemotaxis protein (MCP) signaling domain"/>
    <property type="match status" value="1"/>
</dbReference>
<dbReference type="PROSITE" id="PS50111">
    <property type="entry name" value="CHEMOTAXIS_TRANSDUC_2"/>
    <property type="match status" value="1"/>
</dbReference>
<dbReference type="Gene3D" id="1.10.8.500">
    <property type="entry name" value="HAMP domain in histidine kinase"/>
    <property type="match status" value="1"/>
</dbReference>
<evidence type="ECO:0000256" key="6">
    <source>
        <dbReference type="ARBA" id="ARBA00023136"/>
    </source>
</evidence>
<comment type="similarity">
    <text evidence="7">Belongs to the methyl-accepting chemotaxis (MCP) protein family.</text>
</comment>
<dbReference type="SUPFAM" id="SSF103190">
    <property type="entry name" value="Sensory domain-like"/>
    <property type="match status" value="1"/>
</dbReference>
<dbReference type="InterPro" id="IPR004090">
    <property type="entry name" value="Chemotax_Me-accpt_rcpt"/>
</dbReference>
<keyword evidence="3" id="KW-0145">Chemotaxis</keyword>
<dbReference type="Pfam" id="PF00015">
    <property type="entry name" value="MCPsignal"/>
    <property type="match status" value="1"/>
</dbReference>
<evidence type="ECO:0000256" key="1">
    <source>
        <dbReference type="ARBA" id="ARBA00004651"/>
    </source>
</evidence>
<dbReference type="CDD" id="cd18773">
    <property type="entry name" value="PDC1_HK_sensor"/>
    <property type="match status" value="1"/>
</dbReference>
<dbReference type="GO" id="GO:0007165">
    <property type="term" value="P:signal transduction"/>
    <property type="evidence" value="ECO:0007669"/>
    <property type="project" value="UniProtKB-KW"/>
</dbReference>
<evidence type="ECO:0000256" key="2">
    <source>
        <dbReference type="ARBA" id="ARBA00022475"/>
    </source>
</evidence>
<evidence type="ECO:0000259" key="11">
    <source>
        <dbReference type="PROSITE" id="PS50885"/>
    </source>
</evidence>
<feature type="domain" description="Methyl-accepting transducer" evidence="10">
    <location>
        <begin position="424"/>
        <end position="653"/>
    </location>
</feature>
<gene>
    <name evidence="12" type="ORF">JW646_12685</name>
</gene>
<evidence type="ECO:0000256" key="7">
    <source>
        <dbReference type="ARBA" id="ARBA00029447"/>
    </source>
</evidence>
<sequence length="673" mass="73847">MKSIRTKILVMIGGVAILAMIISGGISIKNTLNMVDDSQETISTLTTDKLGVEINEYFTRYKTMAIQMAGNTSVRQALTEATRENYKDKSSFKDTYKYLGFVAEKDEQISTAYVCSAKDTLAFDGTSWVSDKNFDLKSKKYWFSNEEDIKNGYIITDPFEDVISGNMIVSFAAPVYSLDGKEIVGVAALDIQLDTLSNKIASNETVFGKDGYTMLVSRSGQVLASKDNDKLLKNVSQIGFDETMLKEVENPSKKVIKYTDNGQIRYGIVNSVRDAGLKTIFSISEDRYNALVKKEKKDMMLVYGLAIIILLVVIYFVTKSIVSPIQKLMEVTEDLAEGNLDAEIDIDNNDETGKLAESMKKLVTRLNEYIVYIDEIAESLNRFSTGDLNIDLKQDYDGEFEKIKDSLIQLSEIFKHTIGQIIETSENVALGSREIATASQVLADGALYQANTTEELTSTVNDLSDRVSKNAENALGAADQIKSVGELSNLSNDQMQKMMEAITEINNKSSEIGKVIKVIEDIAFQTNILALNAAVEASRAGEAGKGFAVVADEVRNLATKSADAAKETTHLIEESIKAVENGNKIANKTGEMLVEVLQGVSESVKLIDEISDESSEQATALKQTLEGIEEISNVVQTNVSTSEESSAASNDLSKQAEDLRAIASQFKIDDETN</sequence>
<dbReference type="PANTHER" id="PTHR43531">
    <property type="entry name" value="PROTEIN ICFG"/>
    <property type="match status" value="1"/>
</dbReference>
<evidence type="ECO:0000256" key="4">
    <source>
        <dbReference type="ARBA" id="ARBA00022692"/>
    </source>
</evidence>
<evidence type="ECO:0000256" key="5">
    <source>
        <dbReference type="ARBA" id="ARBA00022989"/>
    </source>
</evidence>
<dbReference type="InterPro" id="IPR033479">
    <property type="entry name" value="dCache_1"/>
</dbReference>
<protein>
    <submittedName>
        <fullName evidence="12">HAMP domain-containing protein</fullName>
    </submittedName>
</protein>
<dbReference type="Gene3D" id="3.30.450.20">
    <property type="entry name" value="PAS domain"/>
    <property type="match status" value="2"/>
</dbReference>
<keyword evidence="8" id="KW-0807">Transducer</keyword>
<dbReference type="Proteomes" id="UP001198983">
    <property type="component" value="Chromosome"/>
</dbReference>
<organism evidence="12 13">
    <name type="scientific">Terrisporobacter hibernicus</name>
    <dbReference type="NCBI Taxonomy" id="2813371"/>
    <lineage>
        <taxon>Bacteria</taxon>
        <taxon>Bacillati</taxon>
        <taxon>Bacillota</taxon>
        <taxon>Clostridia</taxon>
        <taxon>Peptostreptococcales</taxon>
        <taxon>Peptostreptococcaceae</taxon>
        <taxon>Terrisporobacter</taxon>
    </lineage>
</organism>
<reference evidence="12 13" key="1">
    <citation type="journal article" date="2023" name="Int. J. Syst. Evol. Microbiol.">
        <title>Terrisporobacter hibernicus sp. nov., isolated from bovine faeces in Northern Ireland.</title>
        <authorList>
            <person name="Mitchell M."/>
            <person name="Nguyen S.V."/>
            <person name="Connor M."/>
            <person name="Fairley D.J."/>
            <person name="Donoghue O."/>
            <person name="Marshall H."/>
            <person name="Koolman L."/>
            <person name="McMullan G."/>
            <person name="Schaffer K.E."/>
            <person name="McGrath J.W."/>
            <person name="Fanning S."/>
        </authorList>
    </citation>
    <scope>NUCLEOTIDE SEQUENCE [LARGE SCALE GENOMIC DNA]</scope>
    <source>
        <strain evidence="12 13">MCA3</strain>
    </source>
</reference>
<dbReference type="Pfam" id="PF02743">
    <property type="entry name" value="dCache_1"/>
    <property type="match status" value="1"/>
</dbReference>
<evidence type="ECO:0000259" key="10">
    <source>
        <dbReference type="PROSITE" id="PS50111"/>
    </source>
</evidence>
<keyword evidence="2" id="KW-1003">Cell membrane</keyword>
<dbReference type="InterPro" id="IPR003660">
    <property type="entry name" value="HAMP_dom"/>
</dbReference>
<keyword evidence="4 9" id="KW-0812">Transmembrane</keyword>
<dbReference type="CDD" id="cd11386">
    <property type="entry name" value="MCP_signal"/>
    <property type="match status" value="1"/>
</dbReference>
<dbReference type="AlphaFoldDB" id="A0AAX2ZCG6"/>
<dbReference type="InterPro" id="IPR004089">
    <property type="entry name" value="MCPsignal_dom"/>
</dbReference>
<keyword evidence="6 9" id="KW-0472">Membrane</keyword>
<dbReference type="InterPro" id="IPR029151">
    <property type="entry name" value="Sensor-like_sf"/>
</dbReference>